<dbReference type="EMBL" id="QUSZ01002783">
    <property type="protein sequence ID" value="RHY20949.1"/>
    <property type="molecule type" value="Genomic_DNA"/>
</dbReference>
<evidence type="ECO:0000313" key="3">
    <source>
        <dbReference type="EMBL" id="RHY20949.1"/>
    </source>
</evidence>
<sequence>PQYTHTRLEIKKRVLTFQTCAIQDGHAYAMQERLTKGDCILYSIFVALTAVAAALSPYDHRTHHMTQALTASLRLPDTFPDTAHVWMYLESAFMSSLFRPVTPDSMAPPAMMDGSNVLLGNVLLHQRRLSALDIHIAMTLSLDFAVGAAIQTDLRATPKPHHPNMKIVFETAKLALKGMLEDRQSTIRKHSFSPWEKSDASLLDDITEANYVSPSAPSILQELQRGVVHLAVEEQHLDMVATTLLNRLQQLHLLLRSNFSRSIKTPLPTPVSLDKSRRMSNLSYVQRRGQSSCTSDGNDGGLDDVPNVET</sequence>
<keyword evidence="2" id="KW-1133">Transmembrane helix</keyword>
<keyword evidence="2" id="KW-0812">Transmembrane</keyword>
<proteinExistence type="predicted"/>
<evidence type="ECO:0000256" key="1">
    <source>
        <dbReference type="SAM" id="MobiDB-lite"/>
    </source>
</evidence>
<evidence type="ECO:0000256" key="2">
    <source>
        <dbReference type="SAM" id="Phobius"/>
    </source>
</evidence>
<feature type="non-terminal residue" evidence="3">
    <location>
        <position position="1"/>
    </location>
</feature>
<evidence type="ECO:0000313" key="4">
    <source>
        <dbReference type="Proteomes" id="UP000265427"/>
    </source>
</evidence>
<dbReference type="VEuPathDB" id="FungiDB:H257_18021"/>
<gene>
    <name evidence="3" type="ORF">DYB36_011970</name>
</gene>
<organism evidence="3 4">
    <name type="scientific">Aphanomyces astaci</name>
    <name type="common">Crayfish plague agent</name>
    <dbReference type="NCBI Taxonomy" id="112090"/>
    <lineage>
        <taxon>Eukaryota</taxon>
        <taxon>Sar</taxon>
        <taxon>Stramenopiles</taxon>
        <taxon>Oomycota</taxon>
        <taxon>Saprolegniomycetes</taxon>
        <taxon>Saprolegniales</taxon>
        <taxon>Verrucalvaceae</taxon>
        <taxon>Aphanomyces</taxon>
    </lineage>
</organism>
<reference evidence="3 4" key="1">
    <citation type="submission" date="2018-08" db="EMBL/GenBank/DDBJ databases">
        <title>Aphanomyces genome sequencing and annotation.</title>
        <authorList>
            <person name="Minardi D."/>
            <person name="Oidtmann B."/>
            <person name="Van Der Giezen M."/>
            <person name="Studholme D.J."/>
        </authorList>
    </citation>
    <scope>NUCLEOTIDE SEQUENCE [LARGE SCALE GENOMIC DNA]</scope>
    <source>
        <strain evidence="3 4">Kv</strain>
    </source>
</reference>
<keyword evidence="2" id="KW-0472">Membrane</keyword>
<dbReference type="AlphaFoldDB" id="A0A397BPI9"/>
<protein>
    <submittedName>
        <fullName evidence="3">Uncharacterized protein</fullName>
    </submittedName>
</protein>
<feature type="transmembrane region" description="Helical" evidence="2">
    <location>
        <begin position="39"/>
        <end position="58"/>
    </location>
</feature>
<accession>A0A397BPI9</accession>
<feature type="region of interest" description="Disordered" evidence="1">
    <location>
        <begin position="284"/>
        <end position="310"/>
    </location>
</feature>
<feature type="compositionally biased region" description="Polar residues" evidence="1">
    <location>
        <begin position="284"/>
        <end position="297"/>
    </location>
</feature>
<dbReference type="Proteomes" id="UP000265427">
    <property type="component" value="Unassembled WGS sequence"/>
</dbReference>
<name>A0A397BPI9_APHAT</name>
<comment type="caution">
    <text evidence="3">The sequence shown here is derived from an EMBL/GenBank/DDBJ whole genome shotgun (WGS) entry which is preliminary data.</text>
</comment>